<evidence type="ECO:0000259" key="1">
    <source>
        <dbReference type="Pfam" id="PF00905"/>
    </source>
</evidence>
<dbReference type="InterPro" id="IPR001460">
    <property type="entry name" value="PCN-bd_Tpept"/>
</dbReference>
<evidence type="ECO:0000259" key="2">
    <source>
        <dbReference type="Pfam" id="PF08486"/>
    </source>
</evidence>
<dbReference type="SUPFAM" id="SSF56601">
    <property type="entry name" value="beta-lactamase/transpeptidase-like"/>
    <property type="match status" value="1"/>
</dbReference>
<sequence length="669" mass="71756">MTLAPLGLLLVLSVAGSTPELRTRLAERAEALLPDEDDAAAVMDLATGELVLAHHPAVLARAFPAGSVLKLASAYAALDTHRLPEEPPRCSGRAEIGGRERMCWIRPGHGRLELTRALALSCNIYFYALGDILEGEALLRALRAFGLGKPTGALPGEEGGVLPQALSREDRIRVAAGDSERVQTTPLQLLQMAAVIAGRGQARSLGEVGGRQRPRLENVAAVEVLREAMRQAAESGTLEATRLGTLEGAGKTGTARWEKGWHTHGWFIGFAPFRAPRFAVVAFAREGRGAHQAAQPGTELLSLALGGEEPKNIPWERPPGHLRVRVLEKLRPMRATVMTDGGRLSCDGVTLDLTGATAEIDQGLLDLGRPDRRCRELYAPGEGVVVRLGATTRRYRGALRATVMDGQIALFNELSVEDYLRGVVGSELAGKPEALKAQAIVSRTYALAERNRHGRAGYDVCDLTHCQLYRGRQDERSEVDAAVAATRGKVLWGRGVSEPLAPTYFHSSCGGSTSTAASVFGSSEPSSAVADRVGTSGPLCSASPHHRWHFEVSREKLAQALGIAAEGPAFEVLRSDSGGRALEVRAFGVPLTGEAFHARVGRALGYQTLKSLALSGREVGGKVRFEGRGLGHGVGMCQYGATELERRGYKYEKILRHYFPERTIGQSPP</sequence>
<dbReference type="NCBIfam" id="TIGR02669">
    <property type="entry name" value="SpoIID_LytB"/>
    <property type="match status" value="1"/>
</dbReference>
<accession>A0ABT4AKL9</accession>
<dbReference type="Pfam" id="PF08486">
    <property type="entry name" value="SpoIID"/>
    <property type="match status" value="1"/>
</dbReference>
<dbReference type="InterPro" id="IPR013693">
    <property type="entry name" value="SpoIID/LytB_N"/>
</dbReference>
<dbReference type="RefSeq" id="WP_267540298.1">
    <property type="nucleotide sequence ID" value="NZ_JAPNKA010000001.1"/>
</dbReference>
<protein>
    <submittedName>
        <fullName evidence="3">SpoIID/LytB domain-containing protein</fullName>
    </submittedName>
</protein>
<feature type="domain" description="Sporulation stage II protein D amidase enhancer LytB N-terminal" evidence="2">
    <location>
        <begin position="406"/>
        <end position="491"/>
    </location>
</feature>
<dbReference type="Pfam" id="PF00905">
    <property type="entry name" value="Transpeptidase"/>
    <property type="match status" value="1"/>
</dbReference>
<name>A0ABT4AKL9_9BACT</name>
<dbReference type="InterPro" id="IPR013486">
    <property type="entry name" value="SpoIID/LytB"/>
</dbReference>
<proteinExistence type="predicted"/>
<dbReference type="PANTHER" id="PTHR30627">
    <property type="entry name" value="PEPTIDOGLYCAN D,D-TRANSPEPTIDASE"/>
    <property type="match status" value="1"/>
</dbReference>
<reference evidence="3 4" key="1">
    <citation type="submission" date="2022-11" db="EMBL/GenBank/DDBJ databases">
        <title>Minimal conservation of predation-associated metabolite biosynthetic gene clusters underscores biosynthetic potential of Myxococcota including descriptions for ten novel species: Archangium lansinium sp. nov., Myxococcus landrumus sp. nov., Nannocystis bai.</title>
        <authorList>
            <person name="Ahearne A."/>
            <person name="Stevens C."/>
            <person name="Phillips K."/>
        </authorList>
    </citation>
    <scope>NUCLEOTIDE SEQUENCE [LARGE SCALE GENOMIC DNA]</scope>
    <source>
        <strain evidence="3 4">MIWBW</strain>
    </source>
</reference>
<evidence type="ECO:0000313" key="4">
    <source>
        <dbReference type="Proteomes" id="UP001207654"/>
    </source>
</evidence>
<feature type="domain" description="Penicillin-binding protein transpeptidase" evidence="1">
    <location>
        <begin position="40"/>
        <end position="288"/>
    </location>
</feature>
<organism evidence="3 4">
    <name type="scientific">Archangium lansingense</name>
    <dbReference type="NCBI Taxonomy" id="2995310"/>
    <lineage>
        <taxon>Bacteria</taxon>
        <taxon>Pseudomonadati</taxon>
        <taxon>Myxococcota</taxon>
        <taxon>Myxococcia</taxon>
        <taxon>Myxococcales</taxon>
        <taxon>Cystobacterineae</taxon>
        <taxon>Archangiaceae</taxon>
        <taxon>Archangium</taxon>
    </lineage>
</organism>
<evidence type="ECO:0000313" key="3">
    <source>
        <dbReference type="EMBL" id="MCY1081709.1"/>
    </source>
</evidence>
<dbReference type="EMBL" id="JAPNKA010000001">
    <property type="protein sequence ID" value="MCY1081709.1"/>
    <property type="molecule type" value="Genomic_DNA"/>
</dbReference>
<dbReference type="InterPro" id="IPR050515">
    <property type="entry name" value="Beta-lactam/transpept"/>
</dbReference>
<dbReference type="Proteomes" id="UP001207654">
    <property type="component" value="Unassembled WGS sequence"/>
</dbReference>
<dbReference type="Gene3D" id="3.40.710.10">
    <property type="entry name" value="DD-peptidase/beta-lactamase superfamily"/>
    <property type="match status" value="1"/>
</dbReference>
<dbReference type="InterPro" id="IPR012338">
    <property type="entry name" value="Beta-lactam/transpept-like"/>
</dbReference>
<comment type="caution">
    <text evidence="3">The sequence shown here is derived from an EMBL/GenBank/DDBJ whole genome shotgun (WGS) entry which is preliminary data.</text>
</comment>
<keyword evidence="4" id="KW-1185">Reference proteome</keyword>
<gene>
    <name evidence="3" type="ORF">OV287_45395</name>
</gene>